<evidence type="ECO:0000313" key="4">
    <source>
        <dbReference type="Proteomes" id="UP001172457"/>
    </source>
</evidence>
<dbReference type="InterPro" id="IPR043502">
    <property type="entry name" value="DNA/RNA_pol_sf"/>
</dbReference>
<gene>
    <name evidence="3" type="ORF">OSB04_024955</name>
</gene>
<evidence type="ECO:0000259" key="1">
    <source>
        <dbReference type="Pfam" id="PF00078"/>
    </source>
</evidence>
<dbReference type="Pfam" id="PF00078">
    <property type="entry name" value="RVT_1"/>
    <property type="match status" value="1"/>
</dbReference>
<dbReference type="PANTHER" id="PTHR24559">
    <property type="entry name" value="TRANSPOSON TY3-I GAG-POL POLYPROTEIN"/>
    <property type="match status" value="1"/>
</dbReference>
<dbReference type="InterPro" id="IPR053134">
    <property type="entry name" value="RNA-dir_DNA_polymerase"/>
</dbReference>
<dbReference type="PANTHER" id="PTHR24559:SF453">
    <property type="entry name" value="NUCLEOTIDYLTRANSFERASE, RIBONUCLEASE H"/>
    <property type="match status" value="1"/>
</dbReference>
<proteinExistence type="predicted"/>
<organism evidence="3 4">
    <name type="scientific">Centaurea solstitialis</name>
    <name type="common">yellow star-thistle</name>
    <dbReference type="NCBI Taxonomy" id="347529"/>
    <lineage>
        <taxon>Eukaryota</taxon>
        <taxon>Viridiplantae</taxon>
        <taxon>Streptophyta</taxon>
        <taxon>Embryophyta</taxon>
        <taxon>Tracheophyta</taxon>
        <taxon>Spermatophyta</taxon>
        <taxon>Magnoliopsida</taxon>
        <taxon>eudicotyledons</taxon>
        <taxon>Gunneridae</taxon>
        <taxon>Pentapetalae</taxon>
        <taxon>asterids</taxon>
        <taxon>campanulids</taxon>
        <taxon>Asterales</taxon>
        <taxon>Asteraceae</taxon>
        <taxon>Carduoideae</taxon>
        <taxon>Cardueae</taxon>
        <taxon>Centaureinae</taxon>
        <taxon>Centaurea</taxon>
    </lineage>
</organism>
<dbReference type="SUPFAM" id="SSF56672">
    <property type="entry name" value="DNA/RNA polymerases"/>
    <property type="match status" value="1"/>
</dbReference>
<sequence length="270" mass="31422">MAIGTRCGPFEFTVMPFGLTNTLAAFMDLMNRVCRPISDRSIIVFIDNILIYFKTKENHVDHLTKVLETLHKEQVYAMFSKCDFWLQEVQLVGHLVNRERIKFDPAKVEAIIKWEVLNTPTKISSFLRVTRKNVKFIWEEEQEATFETLREKLCEAPVLTQPEGVEDMIEYCDASYHGLGCVDAAWEGPSGIREPTFAARSPTEGTFWNKLSDLHSLSIEMLFFGRKLTGLERKMAAFWKPFNSYFPSFHKVYIFDVFYPRFHLFALNAF</sequence>
<dbReference type="Proteomes" id="UP001172457">
    <property type="component" value="Chromosome 6"/>
</dbReference>
<accession>A0AA38SMS3</accession>
<dbReference type="AlphaFoldDB" id="A0AA38SMS3"/>
<dbReference type="InterPro" id="IPR041577">
    <property type="entry name" value="RT_RNaseH_2"/>
</dbReference>
<dbReference type="Gene3D" id="3.30.70.270">
    <property type="match status" value="2"/>
</dbReference>
<evidence type="ECO:0000313" key="3">
    <source>
        <dbReference type="EMBL" id="KAJ9545248.1"/>
    </source>
</evidence>
<reference evidence="3" key="1">
    <citation type="submission" date="2023-03" db="EMBL/GenBank/DDBJ databases">
        <title>Chromosome-scale reference genome and RAD-based genetic map of yellow starthistle (Centaurea solstitialis) reveal putative structural variation and QTLs associated with invader traits.</title>
        <authorList>
            <person name="Reatini B."/>
            <person name="Cang F.A."/>
            <person name="Jiang Q."/>
            <person name="Mckibben M.T.W."/>
            <person name="Barker M.S."/>
            <person name="Rieseberg L.H."/>
            <person name="Dlugosch K.M."/>
        </authorList>
    </citation>
    <scope>NUCLEOTIDE SEQUENCE</scope>
    <source>
        <strain evidence="3">CAN-66</strain>
        <tissue evidence="3">Leaf</tissue>
    </source>
</reference>
<evidence type="ECO:0008006" key="5">
    <source>
        <dbReference type="Google" id="ProtNLM"/>
    </source>
</evidence>
<dbReference type="CDD" id="cd01647">
    <property type="entry name" value="RT_LTR"/>
    <property type="match status" value="1"/>
</dbReference>
<protein>
    <recommendedName>
        <fullName evidence="5">Reverse transcriptase domain-containing protein</fullName>
    </recommendedName>
</protein>
<keyword evidence="4" id="KW-1185">Reference proteome</keyword>
<comment type="caution">
    <text evidence="3">The sequence shown here is derived from an EMBL/GenBank/DDBJ whole genome shotgun (WGS) entry which is preliminary data.</text>
</comment>
<feature type="domain" description="Reverse transcriptase" evidence="1">
    <location>
        <begin position="9"/>
        <end position="94"/>
    </location>
</feature>
<dbReference type="EMBL" id="JARYMX010000006">
    <property type="protein sequence ID" value="KAJ9545248.1"/>
    <property type="molecule type" value="Genomic_DNA"/>
</dbReference>
<evidence type="ECO:0000259" key="2">
    <source>
        <dbReference type="Pfam" id="PF17919"/>
    </source>
</evidence>
<dbReference type="InterPro" id="IPR043128">
    <property type="entry name" value="Rev_trsase/Diguanyl_cyclase"/>
</dbReference>
<name>A0AA38SMS3_9ASTR</name>
<feature type="domain" description="Reverse transcriptase/retrotransposon-derived protein RNase H-like" evidence="2">
    <location>
        <begin position="138"/>
        <end position="182"/>
    </location>
</feature>
<dbReference type="Pfam" id="PF17919">
    <property type="entry name" value="RT_RNaseH_2"/>
    <property type="match status" value="1"/>
</dbReference>
<dbReference type="InterPro" id="IPR000477">
    <property type="entry name" value="RT_dom"/>
</dbReference>